<comment type="caution">
    <text evidence="1">The sequence shown here is derived from an EMBL/GenBank/DDBJ whole genome shotgun (WGS) entry which is preliminary data.</text>
</comment>
<organism evidence="1 2">
    <name type="scientific">Prunus yedoensis var. nudiflora</name>
    <dbReference type="NCBI Taxonomy" id="2094558"/>
    <lineage>
        <taxon>Eukaryota</taxon>
        <taxon>Viridiplantae</taxon>
        <taxon>Streptophyta</taxon>
        <taxon>Embryophyta</taxon>
        <taxon>Tracheophyta</taxon>
        <taxon>Spermatophyta</taxon>
        <taxon>Magnoliopsida</taxon>
        <taxon>eudicotyledons</taxon>
        <taxon>Gunneridae</taxon>
        <taxon>Pentapetalae</taxon>
        <taxon>rosids</taxon>
        <taxon>fabids</taxon>
        <taxon>Rosales</taxon>
        <taxon>Rosaceae</taxon>
        <taxon>Amygdaloideae</taxon>
        <taxon>Amygdaleae</taxon>
        <taxon>Prunus</taxon>
    </lineage>
</organism>
<reference evidence="1 2" key="1">
    <citation type="submission" date="2018-02" db="EMBL/GenBank/DDBJ databases">
        <title>Draft genome of wild Prunus yedoensis var. nudiflora.</title>
        <authorList>
            <person name="Baek S."/>
            <person name="Kim J.-H."/>
            <person name="Choi K."/>
            <person name="Kim G.-B."/>
            <person name="Cho A."/>
            <person name="Jang H."/>
            <person name="Shin C.-H."/>
            <person name="Yu H.-J."/>
            <person name="Mun J.-H."/>
        </authorList>
    </citation>
    <scope>NUCLEOTIDE SEQUENCE [LARGE SCALE GENOMIC DNA]</scope>
    <source>
        <strain evidence="2">cv. Jeju island</strain>
        <tissue evidence="1">Leaf</tissue>
    </source>
</reference>
<evidence type="ECO:0000313" key="1">
    <source>
        <dbReference type="EMBL" id="PQQ11344.1"/>
    </source>
</evidence>
<sequence length="87" mass="9508">MYAAATGLTQKEVERVSLGLAIFLSSSRGISERLAGFSIISLATRYPEMLQDWYFLASFPTYLPALQSSILATRLLRAAAPPVQLLS</sequence>
<keyword evidence="2" id="KW-1185">Reference proteome</keyword>
<evidence type="ECO:0000313" key="2">
    <source>
        <dbReference type="Proteomes" id="UP000250321"/>
    </source>
</evidence>
<protein>
    <submittedName>
        <fullName evidence="1">Uncharacterized protein</fullName>
    </submittedName>
</protein>
<proteinExistence type="predicted"/>
<dbReference type="EMBL" id="PJQY01000401">
    <property type="protein sequence ID" value="PQQ11344.1"/>
    <property type="molecule type" value="Genomic_DNA"/>
</dbReference>
<dbReference type="Proteomes" id="UP000250321">
    <property type="component" value="Unassembled WGS sequence"/>
</dbReference>
<accession>A0A314Z194</accession>
<dbReference type="AlphaFoldDB" id="A0A314Z194"/>
<gene>
    <name evidence="1" type="ORF">Pyn_33307</name>
</gene>
<name>A0A314Z194_PRUYE</name>